<evidence type="ECO:0000313" key="2">
    <source>
        <dbReference type="EMBL" id="KAL2062344.1"/>
    </source>
</evidence>
<gene>
    <name evidence="2" type="ORF">VTL71DRAFT_6610</name>
</gene>
<dbReference type="PANTHER" id="PTHR31668">
    <property type="entry name" value="GLUCOSE TRANSPORT TRANSCRIPTION REGULATOR RGT1-RELATED-RELATED"/>
    <property type="match status" value="1"/>
</dbReference>
<comment type="caution">
    <text evidence="2">The sequence shown here is derived from an EMBL/GenBank/DDBJ whole genome shotgun (WGS) entry which is preliminary data.</text>
</comment>
<keyword evidence="3" id="KW-1185">Reference proteome</keyword>
<dbReference type="Proteomes" id="UP001595075">
    <property type="component" value="Unassembled WGS sequence"/>
</dbReference>
<accession>A0ABR4BZ54</accession>
<name>A0ABR4BZ54_9HELO</name>
<keyword evidence="1" id="KW-0539">Nucleus</keyword>
<evidence type="ECO:0000313" key="3">
    <source>
        <dbReference type="Proteomes" id="UP001595075"/>
    </source>
</evidence>
<proteinExistence type="predicted"/>
<reference evidence="2 3" key="1">
    <citation type="journal article" date="2024" name="Commun. Biol.">
        <title>Comparative genomic analysis of thermophilic fungi reveals convergent evolutionary adaptations and gene losses.</title>
        <authorList>
            <person name="Steindorff A.S."/>
            <person name="Aguilar-Pontes M.V."/>
            <person name="Robinson A.J."/>
            <person name="Andreopoulos B."/>
            <person name="LaButti K."/>
            <person name="Kuo A."/>
            <person name="Mondo S."/>
            <person name="Riley R."/>
            <person name="Otillar R."/>
            <person name="Haridas S."/>
            <person name="Lipzen A."/>
            <person name="Grimwood J."/>
            <person name="Schmutz J."/>
            <person name="Clum A."/>
            <person name="Reid I.D."/>
            <person name="Moisan M.C."/>
            <person name="Butler G."/>
            <person name="Nguyen T.T.M."/>
            <person name="Dewar K."/>
            <person name="Conant G."/>
            <person name="Drula E."/>
            <person name="Henrissat B."/>
            <person name="Hansel C."/>
            <person name="Singer S."/>
            <person name="Hutchinson M.I."/>
            <person name="de Vries R.P."/>
            <person name="Natvig D.O."/>
            <person name="Powell A.J."/>
            <person name="Tsang A."/>
            <person name="Grigoriev I.V."/>
        </authorList>
    </citation>
    <scope>NUCLEOTIDE SEQUENCE [LARGE SCALE GENOMIC DNA]</scope>
    <source>
        <strain evidence="2 3">CBS 494.80</strain>
    </source>
</reference>
<protein>
    <submittedName>
        <fullName evidence="2">Uncharacterized protein</fullName>
    </submittedName>
</protein>
<dbReference type="EMBL" id="JAZHXI010000017">
    <property type="protein sequence ID" value="KAL2062344.1"/>
    <property type="molecule type" value="Genomic_DNA"/>
</dbReference>
<sequence length="428" mass="49108">MIQHGPIDGVSGRSYPLPKQPNKSLLLNDDLEPSDFRRELLILHKRKELDDSPNLEILLTDIYLFMILELLGQKNAAWLKLQEVITMSEILNLFSPSESYAVGSAEWEKRNRLYLFLMIGERSYTFGKWYRLTVPTVPKHLLRGFSQLQHLGDITTKKSENRNISVLHLLSESFSCLEPDLVECWDNKCLDIEPCKKLRSERVLSLIRKVPNPDHKHWKQLVLQNTEHAHREAELPMPPEGVQNQQGDVLLTCLWVSSRLWRIAFHHGHVSNKNVASELRSAYLFNLAQTTLDTIKSFTIRSLETHSKGLGEKIFEIASVFVHVAFTWEPDAEEDWRPNSHVHSTQEQHNTEVAREVFDVSIGDRSVTLDSQNSGSIGSITTSNPSRISRFDIANGFLGFFALFQNGKSGYLEPHMDLCKRHVYTAER</sequence>
<evidence type="ECO:0000256" key="1">
    <source>
        <dbReference type="ARBA" id="ARBA00023242"/>
    </source>
</evidence>
<organism evidence="2 3">
    <name type="scientific">Oculimacula yallundae</name>
    <dbReference type="NCBI Taxonomy" id="86028"/>
    <lineage>
        <taxon>Eukaryota</taxon>
        <taxon>Fungi</taxon>
        <taxon>Dikarya</taxon>
        <taxon>Ascomycota</taxon>
        <taxon>Pezizomycotina</taxon>
        <taxon>Leotiomycetes</taxon>
        <taxon>Helotiales</taxon>
        <taxon>Ploettnerulaceae</taxon>
        <taxon>Oculimacula</taxon>
    </lineage>
</organism>
<dbReference type="InterPro" id="IPR050797">
    <property type="entry name" value="Carb_Metab_Trans_Reg"/>
</dbReference>
<dbReference type="PANTHER" id="PTHR31668:SF30">
    <property type="entry name" value="ZN(II)2CYS6 TRANSCRIPTION FACTOR (EUROFUNG)"/>
    <property type="match status" value="1"/>
</dbReference>